<name>A0A0L9VDU9_PHAAN</name>
<dbReference type="STRING" id="3914.A0A0L9VDU9"/>
<evidence type="ECO:0000313" key="9">
    <source>
        <dbReference type="Proteomes" id="UP000053144"/>
    </source>
</evidence>
<dbReference type="AlphaFoldDB" id="A0A0L9VDU9"/>
<evidence type="ECO:0000313" key="8">
    <source>
        <dbReference type="EMBL" id="KOM53235.1"/>
    </source>
</evidence>
<dbReference type="InterPro" id="IPR029993">
    <property type="entry name" value="GAUT"/>
</dbReference>
<comment type="subcellular location">
    <subcellularLocation>
        <location evidence="5">Golgi apparatus membrane</location>
        <topology evidence="5">Single-pass type II membrane protein</topology>
    </subcellularLocation>
</comment>
<dbReference type="CDD" id="cd06429">
    <property type="entry name" value="GT8_like_1"/>
    <property type="match status" value="1"/>
</dbReference>
<dbReference type="Pfam" id="PF01501">
    <property type="entry name" value="Glyco_transf_8"/>
    <property type="match status" value="1"/>
</dbReference>
<comment type="similarity">
    <text evidence="2 5">Belongs to the glycosyltransferase 8 family.</text>
</comment>
<dbReference type="Pfam" id="PF25557">
    <property type="entry name" value="GAUT_1"/>
    <property type="match status" value="1"/>
</dbReference>
<evidence type="ECO:0000256" key="3">
    <source>
        <dbReference type="ARBA" id="ARBA00022676"/>
    </source>
</evidence>
<dbReference type="PANTHER" id="PTHR32116">
    <property type="entry name" value="GALACTURONOSYLTRANSFERASE 4-RELATED"/>
    <property type="match status" value="1"/>
</dbReference>
<dbReference type="EC" id="2.4.1.-" evidence="5"/>
<keyword evidence="5" id="KW-0333">Golgi apparatus</keyword>
<feature type="chain" id="PRO_5005596528" description="Hexosyltransferase" evidence="7">
    <location>
        <begin position="20"/>
        <end position="662"/>
    </location>
</feature>
<dbReference type="GO" id="GO:0000139">
    <property type="term" value="C:Golgi membrane"/>
    <property type="evidence" value="ECO:0007669"/>
    <property type="project" value="UniProtKB-SubCell"/>
</dbReference>
<dbReference type="Proteomes" id="UP000053144">
    <property type="component" value="Chromosome 9"/>
</dbReference>
<evidence type="ECO:0000256" key="1">
    <source>
        <dbReference type="ARBA" id="ARBA00004877"/>
    </source>
</evidence>
<dbReference type="GO" id="GO:0047262">
    <property type="term" value="F:polygalacturonate 4-alpha-galacturonosyltransferase activity"/>
    <property type="evidence" value="ECO:0007669"/>
    <property type="project" value="InterPro"/>
</dbReference>
<keyword evidence="7" id="KW-0732">Signal</keyword>
<dbReference type="Gramene" id="KOM53235">
    <property type="protein sequence ID" value="KOM53235"/>
    <property type="gene ID" value="LR48_Vigan09g189400"/>
</dbReference>
<dbReference type="InterPro" id="IPR002495">
    <property type="entry name" value="Glyco_trans_8"/>
</dbReference>
<feature type="signal peptide" evidence="7">
    <location>
        <begin position="1"/>
        <end position="19"/>
    </location>
</feature>
<dbReference type="PANTHER" id="PTHR32116:SF7">
    <property type="entry name" value="GALACTURONOSYLTRANSFERASE 4-RELATED"/>
    <property type="match status" value="1"/>
</dbReference>
<gene>
    <name evidence="8" type="ORF">LR48_Vigan09g189400</name>
</gene>
<evidence type="ECO:0000256" key="7">
    <source>
        <dbReference type="SAM" id="SignalP"/>
    </source>
</evidence>
<proteinExistence type="inferred from homology"/>
<feature type="compositionally biased region" description="Polar residues" evidence="6">
    <location>
        <begin position="179"/>
        <end position="193"/>
    </location>
</feature>
<evidence type="ECO:0000256" key="4">
    <source>
        <dbReference type="ARBA" id="ARBA00022679"/>
    </source>
</evidence>
<dbReference type="Gene3D" id="3.90.550.10">
    <property type="entry name" value="Spore Coat Polysaccharide Biosynthesis Protein SpsA, Chain A"/>
    <property type="match status" value="1"/>
</dbReference>
<evidence type="ECO:0000256" key="6">
    <source>
        <dbReference type="SAM" id="MobiDB-lite"/>
    </source>
</evidence>
<feature type="compositionally biased region" description="Polar residues" evidence="6">
    <location>
        <begin position="162"/>
        <end position="172"/>
    </location>
</feature>
<keyword evidence="3 5" id="KW-0328">Glycosyltransferase</keyword>
<organism evidence="8 9">
    <name type="scientific">Phaseolus angularis</name>
    <name type="common">Azuki bean</name>
    <name type="synonym">Vigna angularis</name>
    <dbReference type="NCBI Taxonomy" id="3914"/>
    <lineage>
        <taxon>Eukaryota</taxon>
        <taxon>Viridiplantae</taxon>
        <taxon>Streptophyta</taxon>
        <taxon>Embryophyta</taxon>
        <taxon>Tracheophyta</taxon>
        <taxon>Spermatophyta</taxon>
        <taxon>Magnoliopsida</taxon>
        <taxon>eudicotyledons</taxon>
        <taxon>Gunneridae</taxon>
        <taxon>Pentapetalae</taxon>
        <taxon>rosids</taxon>
        <taxon>fabids</taxon>
        <taxon>Fabales</taxon>
        <taxon>Fabaceae</taxon>
        <taxon>Papilionoideae</taxon>
        <taxon>50 kb inversion clade</taxon>
        <taxon>NPAAA clade</taxon>
        <taxon>indigoferoid/millettioid clade</taxon>
        <taxon>Phaseoleae</taxon>
        <taxon>Vigna</taxon>
    </lineage>
</organism>
<dbReference type="GO" id="GO:0045489">
    <property type="term" value="P:pectin biosynthetic process"/>
    <property type="evidence" value="ECO:0007669"/>
    <property type="project" value="UniProtKB-UniPathway"/>
</dbReference>
<accession>A0A0L9VDU9</accession>
<dbReference type="OrthoDB" id="411524at2759"/>
<dbReference type="GO" id="GO:0071555">
    <property type="term" value="P:cell wall organization"/>
    <property type="evidence" value="ECO:0007669"/>
    <property type="project" value="UniProtKB-KW"/>
</dbReference>
<keyword evidence="4" id="KW-0808">Transferase</keyword>
<sequence>MVAVRNIVLLLLSITVVAPIVLYTDRLGTFEPPSDKQEFVEDVTAFAFSAADSRHLNLLPQETSTTVKEPVRVVYTEEDSINRRNFPRGLQLVKSREHLSARVLSTTTDEDQTKKENSIKFVTDGIRQGNQVGRSLEKGDGTGENVNGEVAIDVDNNDGKLTRSTSVSTQDPQIKEQPTETSNKAKQKSSRLSETNKQHDQTPSDYRVKQLKDQLIQAKVFLSLPAVKSNPHLTRELRLRVKDVSRTLGDASKDSELPGNANERMKAMQQTLMKGKQAQDDCTAVVKKLRAMLHSTEEQLHVLKKQTLFLTQLTAKTLPKGLHCLPLRLTTEYHNMNSSEQQFPNQENLEEPQLFHYAIFSDNILATAVVVNSTVSNAKDASKHVFHIVTDRLNYAAMRMWFLVNPPGKATIQVQNIEDFTWLNSSYSPVLKQLGSQSMIDYYFKAHRATSDSNLKFRNPKYLSILNHLRFYLPEIFPKLNKVLFLDDDIVVQKDLTDLWSIDLKGNVNGAVETCGESFHRFDRYLNFSHPLIAKNFDPHACGWAYGMNIFDLVEWKRQNITQVYHNWQNLNRDRQLWKLGTLPPGLITFWKRTFPLNRSWHVLGLGYNPNVDHKDIEQSAVVHYNGNMKPWLEISIPKFRSYWTKYVDYNHLYLRECNINP</sequence>
<dbReference type="InterPro" id="IPR029044">
    <property type="entry name" value="Nucleotide-diphossugar_trans"/>
</dbReference>
<dbReference type="SUPFAM" id="SSF53448">
    <property type="entry name" value="Nucleotide-diphospho-sugar transferases"/>
    <property type="match status" value="1"/>
</dbReference>
<dbReference type="KEGG" id="var:108343315"/>
<dbReference type="UniPathway" id="UPA00845"/>
<feature type="compositionally biased region" description="Basic and acidic residues" evidence="6">
    <location>
        <begin position="194"/>
        <end position="205"/>
    </location>
</feature>
<dbReference type="OMA" id="DCTAVIK"/>
<feature type="region of interest" description="Disordered" evidence="6">
    <location>
        <begin position="124"/>
        <end position="205"/>
    </location>
</feature>
<reference evidence="9" key="1">
    <citation type="journal article" date="2015" name="Proc. Natl. Acad. Sci. U.S.A.">
        <title>Genome sequencing of adzuki bean (Vigna angularis) provides insight into high starch and low fat accumulation and domestication.</title>
        <authorList>
            <person name="Yang K."/>
            <person name="Tian Z."/>
            <person name="Chen C."/>
            <person name="Luo L."/>
            <person name="Zhao B."/>
            <person name="Wang Z."/>
            <person name="Yu L."/>
            <person name="Li Y."/>
            <person name="Sun Y."/>
            <person name="Li W."/>
            <person name="Chen Y."/>
            <person name="Li Y."/>
            <person name="Zhang Y."/>
            <person name="Ai D."/>
            <person name="Zhao J."/>
            <person name="Shang C."/>
            <person name="Ma Y."/>
            <person name="Wu B."/>
            <person name="Wang M."/>
            <person name="Gao L."/>
            <person name="Sun D."/>
            <person name="Zhang P."/>
            <person name="Guo F."/>
            <person name="Wang W."/>
            <person name="Li Y."/>
            <person name="Wang J."/>
            <person name="Varshney R.K."/>
            <person name="Wang J."/>
            <person name="Ling H.Q."/>
            <person name="Wan P."/>
        </authorList>
    </citation>
    <scope>NUCLEOTIDE SEQUENCE</scope>
    <source>
        <strain evidence="9">cv. Jingnong 6</strain>
    </source>
</reference>
<keyword evidence="5" id="KW-0961">Cell wall biogenesis/degradation</keyword>
<dbReference type="EMBL" id="CM003379">
    <property type="protein sequence ID" value="KOM53235.1"/>
    <property type="molecule type" value="Genomic_DNA"/>
</dbReference>
<evidence type="ECO:0000256" key="2">
    <source>
        <dbReference type="ARBA" id="ARBA00006351"/>
    </source>
</evidence>
<comment type="pathway">
    <text evidence="1 5">Glycan metabolism; pectin biosynthesis.</text>
</comment>
<protein>
    <recommendedName>
        <fullName evidence="5">Hexosyltransferase</fullName>
        <ecNumber evidence="5">2.4.1.-</ecNumber>
    </recommendedName>
</protein>
<evidence type="ECO:0000256" key="5">
    <source>
        <dbReference type="RuleBase" id="RU362027"/>
    </source>
</evidence>